<dbReference type="EC" id="1.11.1.24" evidence="3"/>
<evidence type="ECO:0000256" key="2">
    <source>
        <dbReference type="ARBA" id="ARBA00011245"/>
    </source>
</evidence>
<name>A0A2U2PKS6_9SPHI</name>
<evidence type="ECO:0000256" key="13">
    <source>
        <dbReference type="PIRSR" id="PIRSR000239-1"/>
    </source>
</evidence>
<dbReference type="InterPro" id="IPR000866">
    <property type="entry name" value="AhpC/TSA"/>
</dbReference>
<comment type="caution">
    <text evidence="15">The sequence shown here is derived from an EMBL/GenBank/DDBJ whole genome shotgun (WGS) entry which is preliminary data.</text>
</comment>
<dbReference type="InterPro" id="IPR024706">
    <property type="entry name" value="Peroxiredoxin_AhpC-typ"/>
</dbReference>
<keyword evidence="16" id="KW-1185">Reference proteome</keyword>
<comment type="subunit">
    <text evidence="2">Monomer.</text>
</comment>
<keyword evidence="5" id="KW-0049">Antioxidant</keyword>
<dbReference type="SUPFAM" id="SSF52833">
    <property type="entry name" value="Thioredoxin-like"/>
    <property type="match status" value="1"/>
</dbReference>
<comment type="catalytic activity">
    <reaction evidence="12">
        <text>a hydroperoxide + [thioredoxin]-dithiol = an alcohol + [thioredoxin]-disulfide + H2O</text>
        <dbReference type="Rhea" id="RHEA:62620"/>
        <dbReference type="Rhea" id="RHEA-COMP:10698"/>
        <dbReference type="Rhea" id="RHEA-COMP:10700"/>
        <dbReference type="ChEBI" id="CHEBI:15377"/>
        <dbReference type="ChEBI" id="CHEBI:29950"/>
        <dbReference type="ChEBI" id="CHEBI:30879"/>
        <dbReference type="ChEBI" id="CHEBI:35924"/>
        <dbReference type="ChEBI" id="CHEBI:50058"/>
        <dbReference type="EC" id="1.11.1.24"/>
    </reaction>
</comment>
<keyword evidence="8" id="KW-0676">Redox-active center</keyword>
<dbReference type="AlphaFoldDB" id="A0A2U2PKS6"/>
<evidence type="ECO:0000256" key="8">
    <source>
        <dbReference type="ARBA" id="ARBA00023284"/>
    </source>
</evidence>
<evidence type="ECO:0000256" key="3">
    <source>
        <dbReference type="ARBA" id="ARBA00013017"/>
    </source>
</evidence>
<evidence type="ECO:0000256" key="4">
    <source>
        <dbReference type="ARBA" id="ARBA00022559"/>
    </source>
</evidence>
<comment type="function">
    <text evidence="1">Thiol-specific peroxidase that catalyzes the reduction of hydrogen peroxide and organic hydroperoxides to water and alcohols, respectively. Plays a role in cell protection against oxidative stress by detoxifying peroxides and as sensor of hydrogen peroxide-mediated signaling events.</text>
</comment>
<dbReference type="InterPro" id="IPR036249">
    <property type="entry name" value="Thioredoxin-like_sf"/>
</dbReference>
<dbReference type="OrthoDB" id="9812811at2"/>
<dbReference type="PANTHER" id="PTHR42801">
    <property type="entry name" value="THIOREDOXIN-DEPENDENT PEROXIDE REDUCTASE"/>
    <property type="match status" value="1"/>
</dbReference>
<evidence type="ECO:0000256" key="6">
    <source>
        <dbReference type="ARBA" id="ARBA00023002"/>
    </source>
</evidence>
<dbReference type="NCBIfam" id="NF006960">
    <property type="entry name" value="PRK09437.1"/>
    <property type="match status" value="1"/>
</dbReference>
<dbReference type="GO" id="GO:0034599">
    <property type="term" value="P:cellular response to oxidative stress"/>
    <property type="evidence" value="ECO:0007669"/>
    <property type="project" value="TreeGrafter"/>
</dbReference>
<reference evidence="15 16" key="1">
    <citation type="submission" date="2018-04" db="EMBL/GenBank/DDBJ databases">
        <title>Pedobacter chongqingensis sp. nov., isolated from a rottenly hemp rope.</title>
        <authorList>
            <person name="Cai Y."/>
        </authorList>
    </citation>
    <scope>NUCLEOTIDE SEQUENCE [LARGE SCALE GENOMIC DNA]</scope>
    <source>
        <strain evidence="15 16">FJ4-8</strain>
    </source>
</reference>
<keyword evidence="6" id="KW-0560">Oxidoreductase</keyword>
<dbReference type="RefSeq" id="WP_109414813.1">
    <property type="nucleotide sequence ID" value="NZ_QEAS01000003.1"/>
</dbReference>
<evidence type="ECO:0000256" key="7">
    <source>
        <dbReference type="ARBA" id="ARBA00023157"/>
    </source>
</evidence>
<gene>
    <name evidence="15" type="ORF">DDR33_05855</name>
</gene>
<evidence type="ECO:0000313" key="15">
    <source>
        <dbReference type="EMBL" id="PWG81872.1"/>
    </source>
</evidence>
<dbReference type="PROSITE" id="PS51352">
    <property type="entry name" value="THIOREDOXIN_2"/>
    <property type="match status" value="1"/>
</dbReference>
<dbReference type="FunFam" id="3.40.30.10:FF:000007">
    <property type="entry name" value="Thioredoxin-dependent thiol peroxidase"/>
    <property type="match status" value="1"/>
</dbReference>
<dbReference type="CDD" id="cd03017">
    <property type="entry name" value="PRX_BCP"/>
    <property type="match status" value="1"/>
</dbReference>
<evidence type="ECO:0000256" key="10">
    <source>
        <dbReference type="ARBA" id="ARBA00038489"/>
    </source>
</evidence>
<feature type="active site" description="Cysteine sulfenic acid (-SOH) intermediate; for peroxidase activity" evidence="13">
    <location>
        <position position="46"/>
    </location>
</feature>
<organism evidence="15 16">
    <name type="scientific">Pararcticibacter amylolyticus</name>
    <dbReference type="NCBI Taxonomy" id="2173175"/>
    <lineage>
        <taxon>Bacteria</taxon>
        <taxon>Pseudomonadati</taxon>
        <taxon>Bacteroidota</taxon>
        <taxon>Sphingobacteriia</taxon>
        <taxon>Sphingobacteriales</taxon>
        <taxon>Sphingobacteriaceae</taxon>
        <taxon>Pararcticibacter</taxon>
    </lineage>
</organism>
<evidence type="ECO:0000256" key="11">
    <source>
        <dbReference type="ARBA" id="ARBA00042639"/>
    </source>
</evidence>
<sequence length="151" mass="16967">MAELKEGDKAPDFSAKDQNGKLVSLSDYKGQDVILYFYPKDDTPGCTAEACNFRDNYQSLQAQGYVVIGVSTDDETSHQKFASKYQLPFTLISDDEKKIVEAYGVWVEKNMYGKKYMGTARKTFVIGKDGTIRNIIHKVNTAESSKQVLEL</sequence>
<accession>A0A2U2PKS6</accession>
<keyword evidence="4 15" id="KW-0575">Peroxidase</keyword>
<dbReference type="InterPro" id="IPR013766">
    <property type="entry name" value="Thioredoxin_domain"/>
</dbReference>
<dbReference type="InterPro" id="IPR050924">
    <property type="entry name" value="Peroxiredoxin_BCP/PrxQ"/>
</dbReference>
<evidence type="ECO:0000256" key="5">
    <source>
        <dbReference type="ARBA" id="ARBA00022862"/>
    </source>
</evidence>
<evidence type="ECO:0000256" key="1">
    <source>
        <dbReference type="ARBA" id="ARBA00003330"/>
    </source>
</evidence>
<evidence type="ECO:0000256" key="12">
    <source>
        <dbReference type="ARBA" id="ARBA00049091"/>
    </source>
</evidence>
<dbReference type="Pfam" id="PF00578">
    <property type="entry name" value="AhpC-TSA"/>
    <property type="match status" value="1"/>
</dbReference>
<feature type="non-terminal residue" evidence="15">
    <location>
        <position position="151"/>
    </location>
</feature>
<dbReference type="PIRSF" id="PIRSF000239">
    <property type="entry name" value="AHPC"/>
    <property type="match status" value="1"/>
</dbReference>
<dbReference type="GO" id="GO:0008379">
    <property type="term" value="F:thioredoxin peroxidase activity"/>
    <property type="evidence" value="ECO:0007669"/>
    <property type="project" value="TreeGrafter"/>
</dbReference>
<dbReference type="GO" id="GO:0005737">
    <property type="term" value="C:cytoplasm"/>
    <property type="evidence" value="ECO:0007669"/>
    <property type="project" value="TreeGrafter"/>
</dbReference>
<dbReference type="Proteomes" id="UP000245647">
    <property type="component" value="Unassembled WGS sequence"/>
</dbReference>
<protein>
    <recommendedName>
        <fullName evidence="3">thioredoxin-dependent peroxiredoxin</fullName>
        <ecNumber evidence="3">1.11.1.24</ecNumber>
    </recommendedName>
    <alternativeName>
        <fullName evidence="9">Thioredoxin peroxidase</fullName>
    </alternativeName>
    <alternativeName>
        <fullName evidence="11">Thioredoxin-dependent peroxiredoxin Bcp</fullName>
    </alternativeName>
</protein>
<proteinExistence type="inferred from homology"/>
<dbReference type="PANTHER" id="PTHR42801:SF4">
    <property type="entry name" value="AHPC_TSA FAMILY PROTEIN"/>
    <property type="match status" value="1"/>
</dbReference>
<dbReference type="Gene3D" id="3.40.30.10">
    <property type="entry name" value="Glutaredoxin"/>
    <property type="match status" value="1"/>
</dbReference>
<comment type="similarity">
    <text evidence="10">Belongs to the peroxiredoxin family. BCP/PrxQ subfamily.</text>
</comment>
<dbReference type="EMBL" id="QEAS01000003">
    <property type="protein sequence ID" value="PWG81872.1"/>
    <property type="molecule type" value="Genomic_DNA"/>
</dbReference>
<feature type="domain" description="Thioredoxin" evidence="14">
    <location>
        <begin position="4"/>
        <end position="151"/>
    </location>
</feature>
<evidence type="ECO:0000259" key="14">
    <source>
        <dbReference type="PROSITE" id="PS51352"/>
    </source>
</evidence>
<evidence type="ECO:0000256" key="9">
    <source>
        <dbReference type="ARBA" id="ARBA00032824"/>
    </source>
</evidence>
<dbReference type="GO" id="GO:0045454">
    <property type="term" value="P:cell redox homeostasis"/>
    <property type="evidence" value="ECO:0007669"/>
    <property type="project" value="TreeGrafter"/>
</dbReference>
<keyword evidence="7" id="KW-1015">Disulfide bond</keyword>
<evidence type="ECO:0000313" key="16">
    <source>
        <dbReference type="Proteomes" id="UP000245647"/>
    </source>
</evidence>